<protein>
    <submittedName>
        <fullName evidence="1">Unannotated protein</fullName>
    </submittedName>
</protein>
<proteinExistence type="predicted"/>
<dbReference type="InterPro" id="IPR036390">
    <property type="entry name" value="WH_DNA-bd_sf"/>
</dbReference>
<dbReference type="SUPFAM" id="SSF46785">
    <property type="entry name" value="Winged helix' DNA-binding domain"/>
    <property type="match status" value="1"/>
</dbReference>
<dbReference type="InterPro" id="IPR036388">
    <property type="entry name" value="WH-like_DNA-bd_sf"/>
</dbReference>
<gene>
    <name evidence="1" type="ORF">UFOPK3610_00283</name>
</gene>
<evidence type="ECO:0000313" key="1">
    <source>
        <dbReference type="EMBL" id="CAB4903793.1"/>
    </source>
</evidence>
<accession>A0A6J7GI35</accession>
<dbReference type="Gene3D" id="1.10.10.10">
    <property type="entry name" value="Winged helix-like DNA-binding domain superfamily/Winged helix DNA-binding domain"/>
    <property type="match status" value="1"/>
</dbReference>
<organism evidence="1">
    <name type="scientific">freshwater metagenome</name>
    <dbReference type="NCBI Taxonomy" id="449393"/>
    <lineage>
        <taxon>unclassified sequences</taxon>
        <taxon>metagenomes</taxon>
        <taxon>ecological metagenomes</taxon>
    </lineage>
</organism>
<dbReference type="AlphaFoldDB" id="A0A6J7GI35"/>
<dbReference type="EMBL" id="CAFBMR010000005">
    <property type="protein sequence ID" value="CAB4903793.1"/>
    <property type="molecule type" value="Genomic_DNA"/>
</dbReference>
<reference evidence="1" key="1">
    <citation type="submission" date="2020-05" db="EMBL/GenBank/DDBJ databases">
        <authorList>
            <person name="Chiriac C."/>
            <person name="Salcher M."/>
            <person name="Ghai R."/>
            <person name="Kavagutti S V."/>
        </authorList>
    </citation>
    <scope>NUCLEOTIDE SEQUENCE</scope>
</reference>
<name>A0A6J7GI35_9ZZZZ</name>
<sequence length="90" mass="10176">MAAEWTFLTNHAHVLIHLHNNSEARVRDLAVVVGITERSVMNILADLEVGGYVSRSRIGRRNVYSINSTLKFRHVAEAGQPVEKLLEIFH</sequence>